<accession>A0A6G7CMV7</accession>
<evidence type="ECO:0000313" key="2">
    <source>
        <dbReference type="Proteomes" id="UP000503003"/>
    </source>
</evidence>
<gene>
    <name evidence="1" type="ORF">G5S32_15695</name>
</gene>
<sequence>MTQLFRTDEMNDLFYGITLTAKQESLITELVKMNKEVIGSKVFGYVLYDNGTFPVMSNIDRDFFAENYMSILAAMERAGVHDSYTFIIKQVLGAGVAITYEAPKPRHLVINIANIERTTLKLTTTLGLWLTASSGLGLISTKSNSEFTINQLLKVLSILANPSGTYLDVRFGDTQYMLKTYENQWLTTSESQGIIASSVIPSN</sequence>
<proteinExistence type="predicted"/>
<protein>
    <submittedName>
        <fullName evidence="1">Uncharacterized protein</fullName>
    </submittedName>
</protein>
<dbReference type="RefSeq" id="WP_165312973.1">
    <property type="nucleotide sequence ID" value="NZ_CP049332.1"/>
</dbReference>
<name>A0A6G7CMV7_9VIBR</name>
<reference evidence="1 2" key="1">
    <citation type="submission" date="2020-02" db="EMBL/GenBank/DDBJ databases">
        <title>A complete genome of a marine bacterium Vibrio sp. ZWAL4003 isolated from the mangrove sediment with the ability to degrade polysaccharides.</title>
        <authorList>
            <person name="Wu J."/>
            <person name="Qu W."/>
            <person name="Zeng R."/>
        </authorList>
    </citation>
    <scope>NUCLEOTIDE SEQUENCE [LARGE SCALE GENOMIC DNA]</scope>
    <source>
        <strain evidence="1 2">ZWAL4003</strain>
    </source>
</reference>
<dbReference type="Proteomes" id="UP000503003">
    <property type="component" value="Chromosome 2"/>
</dbReference>
<dbReference type="KEGG" id="vzi:G5S32_15695"/>
<keyword evidence="2" id="KW-1185">Reference proteome</keyword>
<dbReference type="AlphaFoldDB" id="A0A6G7CMV7"/>
<evidence type="ECO:0000313" key="1">
    <source>
        <dbReference type="EMBL" id="QIH43439.1"/>
    </source>
</evidence>
<organism evidence="1 2">
    <name type="scientific">Vibrio ziniensis</name>
    <dbReference type="NCBI Taxonomy" id="2711221"/>
    <lineage>
        <taxon>Bacteria</taxon>
        <taxon>Pseudomonadati</taxon>
        <taxon>Pseudomonadota</taxon>
        <taxon>Gammaproteobacteria</taxon>
        <taxon>Vibrionales</taxon>
        <taxon>Vibrionaceae</taxon>
        <taxon>Vibrio</taxon>
    </lineage>
</organism>
<dbReference type="EMBL" id="CP049332">
    <property type="protein sequence ID" value="QIH43439.1"/>
    <property type="molecule type" value="Genomic_DNA"/>
</dbReference>